<feature type="region of interest" description="Disordered" evidence="1">
    <location>
        <begin position="913"/>
        <end position="1178"/>
    </location>
</feature>
<feature type="compositionally biased region" description="Polar residues" evidence="1">
    <location>
        <begin position="700"/>
        <end position="710"/>
    </location>
</feature>
<feature type="compositionally biased region" description="Basic and acidic residues" evidence="1">
    <location>
        <begin position="383"/>
        <end position="394"/>
    </location>
</feature>
<feature type="compositionally biased region" description="Low complexity" evidence="1">
    <location>
        <begin position="572"/>
        <end position="595"/>
    </location>
</feature>
<dbReference type="OrthoDB" id="5389734at2759"/>
<proteinExistence type="predicted"/>
<feature type="compositionally biased region" description="Low complexity" evidence="1">
    <location>
        <begin position="786"/>
        <end position="800"/>
    </location>
</feature>
<dbReference type="Proteomes" id="UP000799302">
    <property type="component" value="Unassembled WGS sequence"/>
</dbReference>
<feature type="region of interest" description="Disordered" evidence="1">
    <location>
        <begin position="1207"/>
        <end position="1241"/>
    </location>
</feature>
<feature type="compositionally biased region" description="Polar residues" evidence="1">
    <location>
        <begin position="977"/>
        <end position="990"/>
    </location>
</feature>
<name>A0A6A6U2X1_9PEZI</name>
<feature type="compositionally biased region" description="Polar residues" evidence="1">
    <location>
        <begin position="937"/>
        <end position="956"/>
    </location>
</feature>
<sequence length="1265" mass="135746">MARRVQAKAISVDFHDSSDDEALLFEDVDDTDSEDEIIIPRKPAAPAHSHPIPLLQRAFEESIADSAEQIRTGKPPLQFSDLSAEERRERLLSGEEHNDTYNAMWKEDPTSKFHPLTKIIAQIAYGVHLLHTHMAKSNDEVIRILQRHIDEVDEFIRRADEDLGMALSDIEGRISHLKFALEDRTTFDVMLEDRKYRLEILTGNDLIEELIKRTANLTTDMLADIRSGLEGIQHMTAYMARIGATWPNTTDKGLYNTMLLNTEGWLECFQSLKFEGDTLGSCLMELGTLVSEMAVRAGAASRKAALSNKATSPSNSDSPSHSDDTIRAAYPPRQSSNHTESKPLPQGPDDILRALQDNASTVPKTRPNPALAYAKSFSSQKSGRSEDGAWKRRTNISEKRATAITDKRASTATIASLFVGTADDAPAVPELPKGSKTKKSKIPKLPKLTRPRRISLGEKFSFTGRARAGSSARGAKPSDQPIEEDEVTITAEKLGFIGRARAGSSARNAKTAEKAIEEEKATAVTTRILPGRAKAESSARNAKTTERVIEEDVAHTSKIPQPTSNVRSMLDPLPASKSSPATSPTAVVALPSAPLSSPPPPPISSPTLASPVLASPTLSAASPISQASPTSPPTSIERSVPSPYQPSLNESTLGLQSPPAFSDSMSYTPKHSPAPSMVIRRKPVPGSIQAIPSPAPGNSPGHTPNPSGIQRRSEEMKGAVDARSQATADSSKSPVPDFSRSLVAEPSRSPIPGSSRLPATADSSHQSQTSKSSSSDPTVALPLSPPSTTSRPTSHSSQSSNAHPLDRPILVNHSRSDSPVISLERPRIIEVVRTSPIESADTDEESPVIKETDVLEDLSSSSESSSDAGSPFMHPFRSASPKASTPKASIETTRESILDGLGINLPTINEPVKTESHASPMELRSETPANIPLPRTETPSMISTRTSSPVPSTFKSDATGLLRESNTDSLSSNSLLVQSKNSSPHHSVTIRTEIPRLAHSPRAQSPQPQEIESVETPVRIGSERYSGRVLASSPAPSILNKALPALPPAMDDSDSDSDESFISAPRATSPKPDSMLSILSPTRSHPVGRDSLPFQFPSTAMREREGFSRPSTSSIRSPPPQSIDTNAAEKRAASPLGPSSAFSTTSGFPPSIRDLMDQARPSTSGSMKPPSRNKLALFPTSSPSLIDLRSRSAMALPLRERSMTEIGVGEEADSALPDPPAQPPRLVPRTRDGGKSTVAPKIGVGLKLKKLMGFGRRGQKPMNVS</sequence>
<feature type="compositionally biased region" description="Low complexity" evidence="1">
    <location>
        <begin position="763"/>
        <end position="775"/>
    </location>
</feature>
<feature type="compositionally biased region" description="Basic and acidic residues" evidence="1">
    <location>
        <begin position="711"/>
        <end position="720"/>
    </location>
</feature>
<evidence type="ECO:0000256" key="1">
    <source>
        <dbReference type="SAM" id="MobiDB-lite"/>
    </source>
</evidence>
<evidence type="ECO:0000313" key="2">
    <source>
        <dbReference type="EMBL" id="KAF2666645.1"/>
    </source>
</evidence>
<feature type="compositionally biased region" description="Polar residues" evidence="1">
    <location>
        <begin position="616"/>
        <end position="637"/>
    </location>
</feature>
<feature type="compositionally biased region" description="Polar residues" evidence="1">
    <location>
        <begin position="558"/>
        <end position="567"/>
    </location>
</feature>
<feature type="compositionally biased region" description="Basic and acidic residues" evidence="1">
    <location>
        <begin position="533"/>
        <end position="555"/>
    </location>
</feature>
<feature type="compositionally biased region" description="Low complexity" evidence="1">
    <location>
        <begin position="464"/>
        <end position="475"/>
    </location>
</feature>
<gene>
    <name evidence="2" type="ORF">BT63DRAFT_313655</name>
</gene>
<evidence type="ECO:0000313" key="3">
    <source>
        <dbReference type="Proteomes" id="UP000799302"/>
    </source>
</evidence>
<dbReference type="EMBL" id="MU004238">
    <property type="protein sequence ID" value="KAF2666645.1"/>
    <property type="molecule type" value="Genomic_DNA"/>
</dbReference>
<feature type="compositionally biased region" description="Polar residues" evidence="1">
    <location>
        <begin position="724"/>
        <end position="733"/>
    </location>
</feature>
<feature type="compositionally biased region" description="Low complexity" evidence="1">
    <location>
        <begin position="857"/>
        <end position="867"/>
    </location>
</feature>
<feature type="region of interest" description="Disordered" evidence="1">
    <location>
        <begin position="375"/>
        <end position="394"/>
    </location>
</feature>
<dbReference type="AlphaFoldDB" id="A0A6A6U2X1"/>
<accession>A0A6A6U2X1</accession>
<protein>
    <submittedName>
        <fullName evidence="2">Uncharacterized protein</fullName>
    </submittedName>
</protein>
<feature type="region of interest" description="Disordered" evidence="1">
    <location>
        <begin position="306"/>
        <end position="351"/>
    </location>
</feature>
<organism evidence="2 3">
    <name type="scientific">Microthyrium microscopicum</name>
    <dbReference type="NCBI Taxonomy" id="703497"/>
    <lineage>
        <taxon>Eukaryota</taxon>
        <taxon>Fungi</taxon>
        <taxon>Dikarya</taxon>
        <taxon>Ascomycota</taxon>
        <taxon>Pezizomycotina</taxon>
        <taxon>Dothideomycetes</taxon>
        <taxon>Dothideomycetes incertae sedis</taxon>
        <taxon>Microthyriales</taxon>
        <taxon>Microthyriaceae</taxon>
        <taxon>Microthyrium</taxon>
    </lineage>
</organism>
<feature type="compositionally biased region" description="Low complexity" evidence="1">
    <location>
        <begin position="878"/>
        <end position="889"/>
    </location>
</feature>
<keyword evidence="3" id="KW-1185">Reference proteome</keyword>
<feature type="compositionally biased region" description="Basic and acidic residues" evidence="1">
    <location>
        <begin position="510"/>
        <end position="521"/>
    </location>
</feature>
<reference evidence="2" key="1">
    <citation type="journal article" date="2020" name="Stud. Mycol.">
        <title>101 Dothideomycetes genomes: a test case for predicting lifestyles and emergence of pathogens.</title>
        <authorList>
            <person name="Haridas S."/>
            <person name="Albert R."/>
            <person name="Binder M."/>
            <person name="Bloem J."/>
            <person name="Labutti K."/>
            <person name="Salamov A."/>
            <person name="Andreopoulos B."/>
            <person name="Baker S."/>
            <person name="Barry K."/>
            <person name="Bills G."/>
            <person name="Bluhm B."/>
            <person name="Cannon C."/>
            <person name="Castanera R."/>
            <person name="Culley D."/>
            <person name="Daum C."/>
            <person name="Ezra D."/>
            <person name="Gonzalez J."/>
            <person name="Henrissat B."/>
            <person name="Kuo A."/>
            <person name="Liang C."/>
            <person name="Lipzen A."/>
            <person name="Lutzoni F."/>
            <person name="Magnuson J."/>
            <person name="Mondo S."/>
            <person name="Nolan M."/>
            <person name="Ohm R."/>
            <person name="Pangilinan J."/>
            <person name="Park H.-J."/>
            <person name="Ramirez L."/>
            <person name="Alfaro M."/>
            <person name="Sun H."/>
            <person name="Tritt A."/>
            <person name="Yoshinaga Y."/>
            <person name="Zwiers L.-H."/>
            <person name="Turgeon B."/>
            <person name="Goodwin S."/>
            <person name="Spatafora J."/>
            <person name="Crous P."/>
            <person name="Grigoriev I."/>
        </authorList>
    </citation>
    <scope>NUCLEOTIDE SEQUENCE</scope>
    <source>
        <strain evidence="2">CBS 115976</strain>
    </source>
</reference>
<feature type="region of interest" description="Disordered" evidence="1">
    <location>
        <begin position="455"/>
        <end position="891"/>
    </location>
</feature>
<feature type="compositionally biased region" description="Pro residues" evidence="1">
    <location>
        <begin position="1217"/>
        <end position="1226"/>
    </location>
</feature>
<feature type="compositionally biased region" description="Polar residues" evidence="1">
    <location>
        <begin position="645"/>
        <end position="655"/>
    </location>
</feature>
<feature type="compositionally biased region" description="Low complexity" evidence="1">
    <location>
        <begin position="498"/>
        <end position="509"/>
    </location>
</feature>